<reference evidence="2" key="1">
    <citation type="submission" date="2023-08" db="EMBL/GenBank/DDBJ databases">
        <authorList>
            <person name="Chen Y."/>
            <person name="Shah S."/>
            <person name="Dougan E. K."/>
            <person name="Thang M."/>
            <person name="Chan C."/>
        </authorList>
    </citation>
    <scope>NUCLEOTIDE SEQUENCE</scope>
</reference>
<accession>A0AA36I8C4</accession>
<feature type="compositionally biased region" description="Low complexity" evidence="1">
    <location>
        <begin position="91"/>
        <end position="111"/>
    </location>
</feature>
<feature type="compositionally biased region" description="Basic and acidic residues" evidence="1">
    <location>
        <begin position="81"/>
        <end position="90"/>
    </location>
</feature>
<dbReference type="Proteomes" id="UP001178507">
    <property type="component" value="Unassembled WGS sequence"/>
</dbReference>
<evidence type="ECO:0000313" key="3">
    <source>
        <dbReference type="Proteomes" id="UP001178507"/>
    </source>
</evidence>
<name>A0AA36I8C4_9DINO</name>
<dbReference type="EMBL" id="CAUJNA010000951">
    <property type="protein sequence ID" value="CAJ1382869.1"/>
    <property type="molecule type" value="Genomic_DNA"/>
</dbReference>
<evidence type="ECO:0000256" key="1">
    <source>
        <dbReference type="SAM" id="MobiDB-lite"/>
    </source>
</evidence>
<protein>
    <submittedName>
        <fullName evidence="2">Uncharacterized protein</fullName>
    </submittedName>
</protein>
<proteinExistence type="predicted"/>
<dbReference type="AlphaFoldDB" id="A0AA36I8C4"/>
<comment type="caution">
    <text evidence="2">The sequence shown here is derived from an EMBL/GenBank/DDBJ whole genome shotgun (WGS) entry which is preliminary data.</text>
</comment>
<gene>
    <name evidence="2" type="ORF">EVOR1521_LOCUS10135</name>
</gene>
<feature type="region of interest" description="Disordered" evidence="1">
    <location>
        <begin position="81"/>
        <end position="114"/>
    </location>
</feature>
<sequence>MEENTAEASGAVPAPRECARVFAAGYSPGQGIILGPPGVLAAALRWPAFGPQAKEPRSLDRLCGFARREAAEVPAWFERQDCESREDAESAKAGSASTSTGTAEVTSTTPTMTSSLDLGAAVGTCSSPASASDVTCSPPGTPGRAFQDEEFADWTVLRVDPSRPCLPDPVEPVQTTWGTITQEALLALGNA</sequence>
<evidence type="ECO:0000313" key="2">
    <source>
        <dbReference type="EMBL" id="CAJ1382869.1"/>
    </source>
</evidence>
<organism evidence="2 3">
    <name type="scientific">Effrenium voratum</name>
    <dbReference type="NCBI Taxonomy" id="2562239"/>
    <lineage>
        <taxon>Eukaryota</taxon>
        <taxon>Sar</taxon>
        <taxon>Alveolata</taxon>
        <taxon>Dinophyceae</taxon>
        <taxon>Suessiales</taxon>
        <taxon>Symbiodiniaceae</taxon>
        <taxon>Effrenium</taxon>
    </lineage>
</organism>
<keyword evidence="3" id="KW-1185">Reference proteome</keyword>